<sequence>MTSRRLFLLRHAKSAWPDGVADQKRPLAPRGQKAAPVIGAYMAKERLVPDLVLVSTARRTQDTWNLIAPSLPKGIDRRDIAALYEAPPNRLLEVVRDTDAAVRGLMLVGHNPGLQQFGLALVGAGDADAIHRLGAKFPTAGLAVFDLSLDLWSDLHAGSGTLERFVTPKSLA</sequence>
<dbReference type="PANTHER" id="PTHR47623:SF1">
    <property type="entry name" value="OS09G0287300 PROTEIN"/>
    <property type="match status" value="1"/>
</dbReference>
<dbReference type="OrthoDB" id="9810154at2"/>
<dbReference type="RefSeq" id="WP_108002379.1">
    <property type="nucleotide sequence ID" value="NZ_JBHEEX010000002.1"/>
</dbReference>
<dbReference type="Gene3D" id="3.40.50.1240">
    <property type="entry name" value="Phosphoglycerate mutase-like"/>
    <property type="match status" value="1"/>
</dbReference>
<dbReference type="Proteomes" id="UP000241247">
    <property type="component" value="Unassembled WGS sequence"/>
</dbReference>
<accession>A0A2T5BBH7</accession>
<dbReference type="AlphaFoldDB" id="A0A2T5BBH7"/>
<dbReference type="Pfam" id="PF00300">
    <property type="entry name" value="His_Phos_1"/>
    <property type="match status" value="1"/>
</dbReference>
<dbReference type="EMBL" id="PZZZ01000003">
    <property type="protein sequence ID" value="PTM96316.1"/>
    <property type="molecule type" value="Genomic_DNA"/>
</dbReference>
<proteinExistence type="predicted"/>
<evidence type="ECO:0000313" key="1">
    <source>
        <dbReference type="EMBL" id="PTM96316.1"/>
    </source>
</evidence>
<dbReference type="InterPro" id="IPR013078">
    <property type="entry name" value="His_Pase_superF_clade-1"/>
</dbReference>
<keyword evidence="2" id="KW-1185">Reference proteome</keyword>
<reference evidence="1 2" key="1">
    <citation type="submission" date="2018-04" db="EMBL/GenBank/DDBJ databases">
        <title>Genomic Encyclopedia of Type Strains, Phase IV (KMG-IV): sequencing the most valuable type-strain genomes for metagenomic binning, comparative biology and taxonomic classification.</title>
        <authorList>
            <person name="Goeker M."/>
        </authorList>
    </citation>
    <scope>NUCLEOTIDE SEQUENCE [LARGE SCALE GENOMIC DNA]</scope>
    <source>
        <strain evidence="1 2">DSM 7138</strain>
    </source>
</reference>
<dbReference type="PANTHER" id="PTHR47623">
    <property type="entry name" value="OS09G0287300 PROTEIN"/>
    <property type="match status" value="1"/>
</dbReference>
<dbReference type="InterPro" id="IPR029033">
    <property type="entry name" value="His_PPase_superfam"/>
</dbReference>
<dbReference type="SMART" id="SM00855">
    <property type="entry name" value="PGAM"/>
    <property type="match status" value="1"/>
</dbReference>
<evidence type="ECO:0000313" key="2">
    <source>
        <dbReference type="Proteomes" id="UP000241247"/>
    </source>
</evidence>
<gene>
    <name evidence="1" type="ORF">C7449_103331</name>
</gene>
<protein>
    <submittedName>
        <fullName evidence="1">Phosphohistidine phosphatase</fullName>
    </submittedName>
</protein>
<organism evidence="1 2">
    <name type="scientific">Mycoplana dimorpha</name>
    <dbReference type="NCBI Taxonomy" id="28320"/>
    <lineage>
        <taxon>Bacteria</taxon>
        <taxon>Pseudomonadati</taxon>
        <taxon>Pseudomonadota</taxon>
        <taxon>Alphaproteobacteria</taxon>
        <taxon>Hyphomicrobiales</taxon>
        <taxon>Rhizobiaceae</taxon>
        <taxon>Mycoplana</taxon>
    </lineage>
</organism>
<dbReference type="CDD" id="cd07067">
    <property type="entry name" value="HP_PGM_like"/>
    <property type="match status" value="1"/>
</dbReference>
<name>A0A2T5BBH7_MYCDI</name>
<comment type="caution">
    <text evidence="1">The sequence shown here is derived from an EMBL/GenBank/DDBJ whole genome shotgun (WGS) entry which is preliminary data.</text>
</comment>
<dbReference type="SUPFAM" id="SSF53254">
    <property type="entry name" value="Phosphoglycerate mutase-like"/>
    <property type="match status" value="1"/>
</dbReference>